<evidence type="ECO:0000313" key="2">
    <source>
        <dbReference type="Proteomes" id="UP000789920"/>
    </source>
</evidence>
<accession>A0ACA9MMQ4</accession>
<keyword evidence="2" id="KW-1185">Reference proteome</keyword>
<organism evidence="1 2">
    <name type="scientific">Racocetra persica</name>
    <dbReference type="NCBI Taxonomy" id="160502"/>
    <lineage>
        <taxon>Eukaryota</taxon>
        <taxon>Fungi</taxon>
        <taxon>Fungi incertae sedis</taxon>
        <taxon>Mucoromycota</taxon>
        <taxon>Glomeromycotina</taxon>
        <taxon>Glomeromycetes</taxon>
        <taxon>Diversisporales</taxon>
        <taxon>Gigasporaceae</taxon>
        <taxon>Racocetra</taxon>
    </lineage>
</organism>
<sequence length="87" mass="10293">MRLLFLLRNILGEAGEQRLKQLMNYNYWHIQQDPKLKTISYVLFMNNESSYGVNFSWLQSEFKKNGHTFQCGAVTCKFVTDSEEFSE</sequence>
<proteinExistence type="predicted"/>
<dbReference type="Proteomes" id="UP000789920">
    <property type="component" value="Unassembled WGS sequence"/>
</dbReference>
<protein>
    <submittedName>
        <fullName evidence="1">385_t:CDS:1</fullName>
    </submittedName>
</protein>
<dbReference type="EMBL" id="CAJVQC010008979">
    <property type="protein sequence ID" value="CAG8598731.1"/>
    <property type="molecule type" value="Genomic_DNA"/>
</dbReference>
<name>A0ACA9MMQ4_9GLOM</name>
<comment type="caution">
    <text evidence="1">The sequence shown here is derived from an EMBL/GenBank/DDBJ whole genome shotgun (WGS) entry which is preliminary data.</text>
</comment>
<reference evidence="1" key="1">
    <citation type="submission" date="2021-06" db="EMBL/GenBank/DDBJ databases">
        <authorList>
            <person name="Kallberg Y."/>
            <person name="Tangrot J."/>
            <person name="Rosling A."/>
        </authorList>
    </citation>
    <scope>NUCLEOTIDE SEQUENCE</scope>
    <source>
        <strain evidence="1">MA461A</strain>
    </source>
</reference>
<feature type="non-terminal residue" evidence="1">
    <location>
        <position position="87"/>
    </location>
</feature>
<gene>
    <name evidence="1" type="ORF">RPERSI_LOCUS5828</name>
</gene>
<evidence type="ECO:0000313" key="1">
    <source>
        <dbReference type="EMBL" id="CAG8598731.1"/>
    </source>
</evidence>